<dbReference type="EMBL" id="AP018248">
    <property type="protein sequence ID" value="BAZ00487.1"/>
    <property type="molecule type" value="Genomic_DNA"/>
</dbReference>
<protein>
    <submittedName>
        <fullName evidence="1">Uncharacterized protein</fullName>
    </submittedName>
</protein>
<proteinExistence type="predicted"/>
<name>A0A1Z4N463_9CYAN</name>
<evidence type="ECO:0000313" key="1">
    <source>
        <dbReference type="EMBL" id="BAZ00487.1"/>
    </source>
</evidence>
<reference evidence="1 2" key="1">
    <citation type="submission" date="2017-06" db="EMBL/GenBank/DDBJ databases">
        <title>Genome sequencing of cyanobaciteial culture collection at National Institute for Environmental Studies (NIES).</title>
        <authorList>
            <person name="Hirose Y."/>
            <person name="Shimura Y."/>
            <person name="Fujisawa T."/>
            <person name="Nakamura Y."/>
            <person name="Kawachi M."/>
        </authorList>
    </citation>
    <scope>NUCLEOTIDE SEQUENCE [LARGE SCALE GENOMIC DNA]</scope>
    <source>
        <strain evidence="1 2">NIES-37</strain>
    </source>
</reference>
<dbReference type="KEGG" id="ttq:NIES37_44790"/>
<sequence>MLIYFSKLSEVKTFLVDMLLALAREVEPRVASHLGKALNNWALEFS</sequence>
<keyword evidence="2" id="KW-1185">Reference proteome</keyword>
<evidence type="ECO:0000313" key="2">
    <source>
        <dbReference type="Proteomes" id="UP000218785"/>
    </source>
</evidence>
<gene>
    <name evidence="1" type="ORF">NIES37_44790</name>
</gene>
<dbReference type="Proteomes" id="UP000218785">
    <property type="component" value="Chromosome"/>
</dbReference>
<dbReference type="AlphaFoldDB" id="A0A1Z4N463"/>
<organism evidence="1 2">
    <name type="scientific">Tolypothrix tenuis PCC 7101</name>
    <dbReference type="NCBI Taxonomy" id="231146"/>
    <lineage>
        <taxon>Bacteria</taxon>
        <taxon>Bacillati</taxon>
        <taxon>Cyanobacteriota</taxon>
        <taxon>Cyanophyceae</taxon>
        <taxon>Nostocales</taxon>
        <taxon>Tolypothrichaceae</taxon>
        <taxon>Tolypothrix</taxon>
    </lineage>
</organism>
<accession>A0A1Z4N463</accession>